<evidence type="ECO:0000256" key="1">
    <source>
        <dbReference type="SAM" id="MobiDB-lite"/>
    </source>
</evidence>
<name>L8G4V1_PSED2</name>
<dbReference type="AlphaFoldDB" id="L8G4V1"/>
<protein>
    <submittedName>
        <fullName evidence="2">Uncharacterized protein</fullName>
    </submittedName>
</protein>
<gene>
    <name evidence="2" type="ORF">GMDG_08628</name>
</gene>
<evidence type="ECO:0000313" key="3">
    <source>
        <dbReference type="Proteomes" id="UP000011064"/>
    </source>
</evidence>
<feature type="region of interest" description="Disordered" evidence="1">
    <location>
        <begin position="1"/>
        <end position="92"/>
    </location>
</feature>
<dbReference type="VEuPathDB" id="FungiDB:GMDG_08628"/>
<dbReference type="HOGENOM" id="CLU_2414228_0_0_1"/>
<keyword evidence="3" id="KW-1185">Reference proteome</keyword>
<organism evidence="2 3">
    <name type="scientific">Pseudogymnoascus destructans (strain ATCC MYA-4855 / 20631-21)</name>
    <name type="common">Bat white-nose syndrome fungus</name>
    <name type="synonym">Geomyces destructans</name>
    <dbReference type="NCBI Taxonomy" id="658429"/>
    <lineage>
        <taxon>Eukaryota</taxon>
        <taxon>Fungi</taxon>
        <taxon>Dikarya</taxon>
        <taxon>Ascomycota</taxon>
        <taxon>Pezizomycotina</taxon>
        <taxon>Leotiomycetes</taxon>
        <taxon>Thelebolales</taxon>
        <taxon>Thelebolaceae</taxon>
        <taxon>Pseudogymnoascus</taxon>
    </lineage>
</organism>
<evidence type="ECO:0000313" key="2">
    <source>
        <dbReference type="EMBL" id="ELR08310.1"/>
    </source>
</evidence>
<reference evidence="3" key="1">
    <citation type="submission" date="2010-09" db="EMBL/GenBank/DDBJ databases">
        <title>The genome sequence of Geomyces destructans 20631-21.</title>
        <authorList>
            <consortium name="The Broad Institute Genome Sequencing Platform"/>
            <person name="Cuomo C.A."/>
            <person name="Blehert D.S."/>
            <person name="Lorch J.M."/>
            <person name="Young S.K."/>
            <person name="Zeng Q."/>
            <person name="Gargeya S."/>
            <person name="Fitzgerald M."/>
            <person name="Haas B."/>
            <person name="Abouelleil A."/>
            <person name="Alvarado L."/>
            <person name="Arachchi H.M."/>
            <person name="Berlin A."/>
            <person name="Brown A."/>
            <person name="Chapman S.B."/>
            <person name="Chen Z."/>
            <person name="Dunbar C."/>
            <person name="Freedman E."/>
            <person name="Gearin G."/>
            <person name="Gellesch M."/>
            <person name="Goldberg J."/>
            <person name="Griggs A."/>
            <person name="Gujja S."/>
            <person name="Heiman D."/>
            <person name="Howarth C."/>
            <person name="Larson L."/>
            <person name="Lui A."/>
            <person name="MacDonald P.J.P."/>
            <person name="Montmayeur A."/>
            <person name="Murphy C."/>
            <person name="Neiman D."/>
            <person name="Pearson M."/>
            <person name="Priest M."/>
            <person name="Roberts A."/>
            <person name="Saif S."/>
            <person name="Shea T."/>
            <person name="Shenoy N."/>
            <person name="Sisk P."/>
            <person name="Stolte C."/>
            <person name="Sykes S."/>
            <person name="Wortman J."/>
            <person name="Nusbaum C."/>
            <person name="Birren B."/>
        </authorList>
    </citation>
    <scope>NUCLEOTIDE SEQUENCE [LARGE SCALE GENOMIC DNA]</scope>
    <source>
        <strain evidence="3">ATCC MYA-4855 / 20631-21</strain>
    </source>
</reference>
<dbReference type="InParanoid" id="L8G4V1"/>
<sequence length="92" mass="9126">MIARSGQSPETPASGDLESPDPANLPSLPPLETAGRGSNSAPWRTGIARSGQSPESPASGALKSPDPANLPSLPALETAGRGRRSAPSSGGL</sequence>
<proteinExistence type="predicted"/>
<feature type="compositionally biased region" description="Polar residues" evidence="1">
    <location>
        <begin position="1"/>
        <end position="11"/>
    </location>
</feature>
<accession>L8G4V1</accession>
<dbReference type="EMBL" id="GL573638">
    <property type="protein sequence ID" value="ELR08310.1"/>
    <property type="molecule type" value="Genomic_DNA"/>
</dbReference>
<dbReference type="Proteomes" id="UP000011064">
    <property type="component" value="Unassembled WGS sequence"/>
</dbReference>